<evidence type="ECO:0000256" key="1">
    <source>
        <dbReference type="SAM" id="MobiDB-lite"/>
    </source>
</evidence>
<dbReference type="GO" id="GO:0030139">
    <property type="term" value="C:endocytic vesicle"/>
    <property type="evidence" value="ECO:0007669"/>
    <property type="project" value="TreeGrafter"/>
</dbReference>
<dbReference type="InterPro" id="IPR027417">
    <property type="entry name" value="P-loop_NTPase"/>
</dbReference>
<protein>
    <submittedName>
        <fullName evidence="4">Phox domain-containing protein</fullName>
    </submittedName>
</protein>
<feature type="region of interest" description="Disordered" evidence="1">
    <location>
        <begin position="338"/>
        <end position="418"/>
    </location>
</feature>
<feature type="compositionally biased region" description="Low complexity" evidence="1">
    <location>
        <begin position="409"/>
        <end position="418"/>
    </location>
</feature>
<dbReference type="SMART" id="SM00312">
    <property type="entry name" value="PX"/>
    <property type="match status" value="1"/>
</dbReference>
<keyword evidence="5" id="KW-1185">Reference proteome</keyword>
<dbReference type="PROSITE" id="PS50195">
    <property type="entry name" value="PX"/>
    <property type="match status" value="1"/>
</dbReference>
<dbReference type="PROSITE" id="PS51205">
    <property type="entry name" value="VPS9"/>
    <property type="match status" value="1"/>
</dbReference>
<feature type="region of interest" description="Disordered" evidence="1">
    <location>
        <begin position="723"/>
        <end position="759"/>
    </location>
</feature>
<evidence type="ECO:0000313" key="5">
    <source>
        <dbReference type="Proteomes" id="UP000076078"/>
    </source>
</evidence>
<dbReference type="Gene3D" id="1.10.246.120">
    <property type="match status" value="1"/>
</dbReference>
<dbReference type="Pfam" id="PF02204">
    <property type="entry name" value="VPS9"/>
    <property type="match status" value="1"/>
</dbReference>
<organism evidence="4 5">
    <name type="scientific">Tieghemostelium lacteum</name>
    <name type="common">Slime mold</name>
    <name type="synonym">Dictyostelium lacteum</name>
    <dbReference type="NCBI Taxonomy" id="361077"/>
    <lineage>
        <taxon>Eukaryota</taxon>
        <taxon>Amoebozoa</taxon>
        <taxon>Evosea</taxon>
        <taxon>Eumycetozoa</taxon>
        <taxon>Dictyostelia</taxon>
        <taxon>Dictyosteliales</taxon>
        <taxon>Raperosteliaceae</taxon>
        <taxon>Tieghemostelium</taxon>
    </lineage>
</organism>
<dbReference type="SUPFAM" id="SSF64268">
    <property type="entry name" value="PX domain"/>
    <property type="match status" value="1"/>
</dbReference>
<dbReference type="EMBL" id="LODT01000031">
    <property type="protein sequence ID" value="KYQ92182.1"/>
    <property type="molecule type" value="Genomic_DNA"/>
</dbReference>
<dbReference type="PANTHER" id="PTHR23101">
    <property type="entry name" value="RAB GDP/GTP EXCHANGE FACTOR"/>
    <property type="match status" value="1"/>
</dbReference>
<dbReference type="GO" id="GO:0005085">
    <property type="term" value="F:guanyl-nucleotide exchange factor activity"/>
    <property type="evidence" value="ECO:0007669"/>
    <property type="project" value="InterPro"/>
</dbReference>
<proteinExistence type="predicted"/>
<dbReference type="InterPro" id="IPR045046">
    <property type="entry name" value="Vps9-like"/>
</dbReference>
<dbReference type="InterPro" id="IPR003123">
    <property type="entry name" value="VPS9"/>
</dbReference>
<feature type="compositionally biased region" description="Polar residues" evidence="1">
    <location>
        <begin position="1189"/>
        <end position="1198"/>
    </location>
</feature>
<feature type="region of interest" description="Disordered" evidence="1">
    <location>
        <begin position="1121"/>
        <end position="1167"/>
    </location>
</feature>
<sequence>MKGAPSLFRYKSNNQLNKTTTNPETAKIDPLLRPDPLSPIVVKPPDDIITPSSPIKKNDKSSNNTTINNNSSNSNGNHQSSSTQDSKTSTITPTATTTTSTTTTTTTTTTITSTNATGNTKALIIKSALITSSETISPKKKPYTVYRIEVETNEPSFYCVYKRYSEFLDLDLKLHAAFPLSKIPFPPKKTFGKMNNDFIVQRKVELKKFLIELIKILPSEPLVIQFFTQSDFDKQHQQHFESTQSNNNGTLILTSSDQVSRFIISTLPFWSYLLDYNSLLALTETCSYLLNTITNYPDLWRDLYIEHSSIYHYDTSYQYCSCPISMLTTAIATQQSQSFSPTLPSPSNNSNNSTNSSITIGNRTPIESTSPNPITNNNNNNMNSKLSPVSLSDSLDLNSRSKSKPIMTSSTSSLPSYSSSKFEYTRLTFLNLLVTHYKIRSSHDSHSHQQYCSCMALKFRGTIIGLEHIPDTCSFINSFNTEFENNPDTPQSTNNSTSNCNHISPHTNSSDSNYKISHIVAPNNKLLCVQFFGTVGDVVMEKQHLLSLSHFVIIAFSLIDKESYERVYRLYEEQVKLVSPELPIILVGLKRDMRELASPNESISYQQGLELCKNLPNCVAYIESPSASDGVGGWRRSLLSEIANHLCNHYKNVFTSKENNKNKYELMISFIMKLFPKYPSEVVYKSLSSFEGDINKTIESLAVGYMQYVPPVLTLSEQINRIKSRSSSTSGGSNTAPGSLHSRSPSTDGSRSLTTSGTSLKQSWNSEILRMDKESRDQLIEGYFKETDQHTGLSNSNNNNNSSRIQTSTHRRAQETQIHTLVEKLKKNSVDSFCKAFLKKKNQTQDQQAEIILSFLREMQTQLQSNQIFINNSDSSVDEDQLGPPLAEIEHHLYQNVYKTVFSSIESLERDALISERTSKLVFVEPHHLEIQPSHCNEDLWMAAQQELLNVNDLYSPSQKLECILNCCKIILFLLSTTDCPGGADDFLPHLIYVVIHANVPNLFSNFEFTSKFCNQELFKMERYYYFTTFGIAITFIENLDSKQLKIDPEEYHAYMSGKKAYKPQTALDPSKAKIMQKLGIDEKQAEAFVITSPKKKKSDSNNSDNDDIIIDLKFEKEKINQPNINDNNNNNNNNSNNNHNNSTDTNITNNDSSNNNNNNNNFKKSDSVPIFDIKDQQQPLLPWINSELPGSSLSNKRGSLRLTKTPIVANSGSSPTDSKLRPVNEHPLNST</sequence>
<dbReference type="Pfam" id="PF00071">
    <property type="entry name" value="Ras"/>
    <property type="match status" value="1"/>
</dbReference>
<gene>
    <name evidence="4" type="ORF">DLAC_07026</name>
</gene>
<dbReference type="InterPro" id="IPR036871">
    <property type="entry name" value="PX_dom_sf"/>
</dbReference>
<dbReference type="GO" id="GO:0035091">
    <property type="term" value="F:phosphatidylinositol binding"/>
    <property type="evidence" value="ECO:0007669"/>
    <property type="project" value="InterPro"/>
</dbReference>
<dbReference type="GO" id="GO:0005829">
    <property type="term" value="C:cytosol"/>
    <property type="evidence" value="ECO:0007669"/>
    <property type="project" value="TreeGrafter"/>
</dbReference>
<feature type="compositionally biased region" description="Low complexity" evidence="1">
    <location>
        <begin position="376"/>
        <end position="400"/>
    </location>
</feature>
<accession>A0A151ZDZ4</accession>
<feature type="region of interest" description="Disordered" evidence="1">
    <location>
        <begin position="1184"/>
        <end position="1232"/>
    </location>
</feature>
<feature type="compositionally biased region" description="Polar residues" evidence="1">
    <location>
        <begin position="1209"/>
        <end position="1218"/>
    </location>
</feature>
<dbReference type="Proteomes" id="UP000076078">
    <property type="component" value="Unassembled WGS sequence"/>
</dbReference>
<feature type="domain" description="VPS9" evidence="3">
    <location>
        <begin position="908"/>
        <end position="1046"/>
    </location>
</feature>
<dbReference type="Gene3D" id="3.40.50.300">
    <property type="entry name" value="P-loop containing nucleotide triphosphate hydrolases"/>
    <property type="match status" value="1"/>
</dbReference>
<feature type="compositionally biased region" description="Low complexity" evidence="1">
    <location>
        <begin position="746"/>
        <end position="759"/>
    </location>
</feature>
<dbReference type="Gene3D" id="3.30.1520.10">
    <property type="entry name" value="Phox-like domain"/>
    <property type="match status" value="1"/>
</dbReference>
<name>A0A151ZDZ4_TIELA</name>
<dbReference type="GO" id="GO:0005525">
    <property type="term" value="F:GTP binding"/>
    <property type="evidence" value="ECO:0007669"/>
    <property type="project" value="InterPro"/>
</dbReference>
<feature type="compositionally biased region" description="Low complexity" evidence="1">
    <location>
        <begin position="723"/>
        <end position="735"/>
    </location>
</feature>
<evidence type="ECO:0000313" key="4">
    <source>
        <dbReference type="EMBL" id="KYQ92182.1"/>
    </source>
</evidence>
<dbReference type="GO" id="GO:0003924">
    <property type="term" value="F:GTPase activity"/>
    <property type="evidence" value="ECO:0007669"/>
    <property type="project" value="InterPro"/>
</dbReference>
<feature type="compositionally biased region" description="Low complexity" evidence="1">
    <location>
        <begin position="794"/>
        <end position="803"/>
    </location>
</feature>
<dbReference type="SUPFAM" id="SSF109993">
    <property type="entry name" value="VPS9 domain"/>
    <property type="match status" value="1"/>
</dbReference>
<dbReference type="AlphaFoldDB" id="A0A151ZDZ4"/>
<reference evidence="4 5" key="1">
    <citation type="submission" date="2015-12" db="EMBL/GenBank/DDBJ databases">
        <title>Dictyostelia acquired genes for synthesis and detection of signals that induce cell-type specialization by lateral gene transfer from prokaryotes.</title>
        <authorList>
            <person name="Gloeckner G."/>
            <person name="Schaap P."/>
        </authorList>
    </citation>
    <scope>NUCLEOTIDE SEQUENCE [LARGE SCALE GENOMIC DNA]</scope>
    <source>
        <strain evidence="4 5">TK</strain>
    </source>
</reference>
<dbReference type="InParanoid" id="A0A151ZDZ4"/>
<dbReference type="SMART" id="SM00167">
    <property type="entry name" value="VPS9"/>
    <property type="match status" value="1"/>
</dbReference>
<dbReference type="FunCoup" id="A0A151ZDZ4">
    <property type="interactions" value="580"/>
</dbReference>
<dbReference type="InterPro" id="IPR037191">
    <property type="entry name" value="VPS9_dom_sf"/>
</dbReference>
<dbReference type="SUPFAM" id="SSF52540">
    <property type="entry name" value="P-loop containing nucleoside triphosphate hydrolases"/>
    <property type="match status" value="1"/>
</dbReference>
<feature type="compositionally biased region" description="Polar residues" evidence="1">
    <location>
        <begin position="360"/>
        <end position="375"/>
    </location>
</feature>
<evidence type="ECO:0000259" key="2">
    <source>
        <dbReference type="PROSITE" id="PS50195"/>
    </source>
</evidence>
<dbReference type="Pfam" id="PF00787">
    <property type="entry name" value="PX"/>
    <property type="match status" value="1"/>
</dbReference>
<comment type="caution">
    <text evidence="4">The sequence shown here is derived from an EMBL/GenBank/DDBJ whole genome shotgun (WGS) entry which is preliminary data.</text>
</comment>
<dbReference type="InterPro" id="IPR001806">
    <property type="entry name" value="Small_GTPase"/>
</dbReference>
<feature type="compositionally biased region" description="Low complexity" evidence="1">
    <location>
        <begin position="1124"/>
        <end position="1162"/>
    </location>
</feature>
<dbReference type="OMA" id="CCKIILF"/>
<dbReference type="GO" id="GO:0031267">
    <property type="term" value="F:small GTPase binding"/>
    <property type="evidence" value="ECO:0007669"/>
    <property type="project" value="TreeGrafter"/>
</dbReference>
<dbReference type="PANTHER" id="PTHR23101:SF25">
    <property type="entry name" value="GTPASE-ACTIVATING PROTEIN AND VPS9 DOMAIN-CONTAINING PROTEIN 1"/>
    <property type="match status" value="1"/>
</dbReference>
<feature type="compositionally biased region" description="Low complexity" evidence="1">
    <location>
        <begin position="47"/>
        <end position="113"/>
    </location>
</feature>
<evidence type="ECO:0000259" key="3">
    <source>
        <dbReference type="PROSITE" id="PS51205"/>
    </source>
</evidence>
<dbReference type="GO" id="GO:0016192">
    <property type="term" value="P:vesicle-mediated transport"/>
    <property type="evidence" value="ECO:0007669"/>
    <property type="project" value="InterPro"/>
</dbReference>
<dbReference type="InterPro" id="IPR001683">
    <property type="entry name" value="PX_dom"/>
</dbReference>
<feature type="region of interest" description="Disordered" evidence="1">
    <location>
        <begin position="1"/>
        <end position="113"/>
    </location>
</feature>
<feature type="compositionally biased region" description="Low complexity" evidence="1">
    <location>
        <begin position="338"/>
        <end position="359"/>
    </location>
</feature>
<dbReference type="OrthoDB" id="300289at2759"/>
<dbReference type="Gene3D" id="1.20.1050.80">
    <property type="entry name" value="VPS9 domain"/>
    <property type="match status" value="1"/>
</dbReference>
<dbReference type="SMART" id="SM00174">
    <property type="entry name" value="RHO"/>
    <property type="match status" value="1"/>
</dbReference>
<dbReference type="CDD" id="cd06093">
    <property type="entry name" value="PX_domain"/>
    <property type="match status" value="1"/>
</dbReference>
<feature type="region of interest" description="Disordered" evidence="1">
    <location>
        <begin position="787"/>
        <end position="812"/>
    </location>
</feature>
<dbReference type="STRING" id="361077.A0A151ZDZ4"/>
<dbReference type="CDD" id="cd14279">
    <property type="entry name" value="CUE"/>
    <property type="match status" value="1"/>
</dbReference>
<feature type="compositionally biased region" description="Polar residues" evidence="1">
    <location>
        <begin position="11"/>
        <end position="24"/>
    </location>
</feature>
<feature type="domain" description="PX" evidence="2">
    <location>
        <begin position="124"/>
        <end position="234"/>
    </location>
</feature>